<evidence type="ECO:0000313" key="2">
    <source>
        <dbReference type="EMBL" id="MES4993816.1"/>
    </source>
</evidence>
<dbReference type="Pfam" id="PF05137">
    <property type="entry name" value="PilN"/>
    <property type="match status" value="1"/>
</dbReference>
<dbReference type="InterPro" id="IPR052534">
    <property type="entry name" value="Extracell_DNA_Util/SecSys_Comp"/>
</dbReference>
<protein>
    <submittedName>
        <fullName evidence="2">PilN domain-containing protein</fullName>
    </submittedName>
</protein>
<name>A0ABD5LPJ0_AGRRD</name>
<dbReference type="PANTHER" id="PTHR40278:SF1">
    <property type="entry name" value="DNA UTILIZATION PROTEIN HOFN"/>
    <property type="match status" value="1"/>
</dbReference>
<reference evidence="2 3" key="1">
    <citation type="submission" date="2024-06" db="EMBL/GenBank/DDBJ databases">
        <title>Genome sequencing of Agrobacterium spp. from tobacco in Serbia.</title>
        <authorList>
            <person name="Ilicic R.J."/>
            <person name="Studholme D.J."/>
            <person name="Jelusic A."/>
            <person name="Barac G."/>
            <person name="Bagi F."/>
            <person name="Popovic Milovanovic T."/>
        </authorList>
    </citation>
    <scope>NUCLEOTIDE SEQUENCE [LARGE SCALE GENOMIC DNA]</scope>
    <source>
        <strain evidence="2 3">DA1</strain>
    </source>
</reference>
<evidence type="ECO:0000313" key="3">
    <source>
        <dbReference type="Proteomes" id="UP001438189"/>
    </source>
</evidence>
<comment type="caution">
    <text evidence="2">The sequence shown here is derived from an EMBL/GenBank/DDBJ whole genome shotgun (WGS) entry which is preliminary data.</text>
</comment>
<dbReference type="RefSeq" id="WP_353574739.1">
    <property type="nucleotide sequence ID" value="NZ_JBETME010000021.1"/>
</dbReference>
<keyword evidence="1" id="KW-0812">Transmembrane</keyword>
<proteinExistence type="predicted"/>
<keyword evidence="1" id="KW-0472">Membrane</keyword>
<dbReference type="EMBL" id="JBETME010000021">
    <property type="protein sequence ID" value="MES4993816.1"/>
    <property type="molecule type" value="Genomic_DNA"/>
</dbReference>
<dbReference type="PANTHER" id="PTHR40278">
    <property type="entry name" value="DNA UTILIZATION PROTEIN HOFN"/>
    <property type="match status" value="1"/>
</dbReference>
<accession>A0ABD5LPJ0</accession>
<evidence type="ECO:0000256" key="1">
    <source>
        <dbReference type="SAM" id="Phobius"/>
    </source>
</evidence>
<sequence>MSTFAHNRFRDFWEWLAGELRPFFAALQTKSRKPLGSESSTISEEELVQATLGEKRGDLILVSSGAAIFAGSHFKLRGVARRLPLGRLVTIGEISVRDKTPFVLEHVRIIPYPGVRNVEESCFYVVKKEHLDLSLNLLTADSVRISRFGILDGRQVRWIPLRALERLHPVFHHIRNWRNFLIVAFTVLLIALGATYAHVLFRYSVAEQKLNNLIDARRGEALQVRKLLADREKSTAAIDAARKSKNQAVPILRVWEELTRVLPDDAWLTDISFDEDSLTIAGFAAQSAAGLIVILGSSPTFSEPSFTSPVVRVPGQTGERFEIKLRVRAI</sequence>
<dbReference type="Proteomes" id="UP001438189">
    <property type="component" value="Unassembled WGS sequence"/>
</dbReference>
<feature type="transmembrane region" description="Helical" evidence="1">
    <location>
        <begin position="180"/>
        <end position="201"/>
    </location>
</feature>
<gene>
    <name evidence="2" type="ORF">ABVB70_26345</name>
</gene>
<keyword evidence="1" id="KW-1133">Transmembrane helix</keyword>
<dbReference type="InterPro" id="IPR007813">
    <property type="entry name" value="PilN"/>
</dbReference>
<organism evidence="2 3">
    <name type="scientific">Agrobacterium radiobacter</name>
    <dbReference type="NCBI Taxonomy" id="362"/>
    <lineage>
        <taxon>Bacteria</taxon>
        <taxon>Pseudomonadati</taxon>
        <taxon>Pseudomonadota</taxon>
        <taxon>Alphaproteobacteria</taxon>
        <taxon>Hyphomicrobiales</taxon>
        <taxon>Rhizobiaceae</taxon>
        <taxon>Rhizobium/Agrobacterium group</taxon>
        <taxon>Agrobacterium</taxon>
        <taxon>Agrobacterium tumefaciens complex</taxon>
    </lineage>
</organism>
<dbReference type="AlphaFoldDB" id="A0ABD5LPJ0"/>